<name>A0A4Z2I1U6_9TELE</name>
<proteinExistence type="predicted"/>
<feature type="compositionally biased region" description="Basic and acidic residues" evidence="1">
    <location>
        <begin position="1"/>
        <end position="11"/>
    </location>
</feature>
<evidence type="ECO:0000256" key="1">
    <source>
        <dbReference type="SAM" id="MobiDB-lite"/>
    </source>
</evidence>
<protein>
    <submittedName>
        <fullName evidence="2">Uncharacterized protein</fullName>
    </submittedName>
</protein>
<reference evidence="2 3" key="1">
    <citation type="submission" date="2019-03" db="EMBL/GenBank/DDBJ databases">
        <title>First draft genome of Liparis tanakae, snailfish: a comprehensive survey of snailfish specific genes.</title>
        <authorList>
            <person name="Kim W."/>
            <person name="Song I."/>
            <person name="Jeong J.-H."/>
            <person name="Kim D."/>
            <person name="Kim S."/>
            <person name="Ryu S."/>
            <person name="Song J.Y."/>
            <person name="Lee S.K."/>
        </authorList>
    </citation>
    <scope>NUCLEOTIDE SEQUENCE [LARGE SCALE GENOMIC DNA]</scope>
    <source>
        <tissue evidence="2">Muscle</tissue>
    </source>
</reference>
<dbReference type="AlphaFoldDB" id="A0A4Z2I1U6"/>
<keyword evidence="3" id="KW-1185">Reference proteome</keyword>
<evidence type="ECO:0000313" key="3">
    <source>
        <dbReference type="Proteomes" id="UP000314294"/>
    </source>
</evidence>
<feature type="region of interest" description="Disordered" evidence="1">
    <location>
        <begin position="1"/>
        <end position="36"/>
    </location>
</feature>
<sequence>MKPSDKYDKSNGTDLSLPSPAEYCGEPELPDGTGQNPNICNTQLGLNGAPKDTQLYKQLAPDRLLSTLNADTKLDDVRYSCTLTSNSPDGREMIMNLWFGSQQLNLSFPPLLFTSQSLSVELPLLDEPAEHLGLHEDLQEATYGLRWDCFAKTLTLEGASDRGGGRGRVAVFPFTRGEEWIVAHQLHEETHEGLGHHGAKMARI</sequence>
<gene>
    <name evidence="2" type="ORF">EYF80_017915</name>
</gene>
<comment type="caution">
    <text evidence="2">The sequence shown here is derived from an EMBL/GenBank/DDBJ whole genome shotgun (WGS) entry which is preliminary data.</text>
</comment>
<dbReference type="Proteomes" id="UP000314294">
    <property type="component" value="Unassembled WGS sequence"/>
</dbReference>
<evidence type="ECO:0000313" key="2">
    <source>
        <dbReference type="EMBL" id="TNN71908.1"/>
    </source>
</evidence>
<organism evidence="2 3">
    <name type="scientific">Liparis tanakae</name>
    <name type="common">Tanaka's snailfish</name>
    <dbReference type="NCBI Taxonomy" id="230148"/>
    <lineage>
        <taxon>Eukaryota</taxon>
        <taxon>Metazoa</taxon>
        <taxon>Chordata</taxon>
        <taxon>Craniata</taxon>
        <taxon>Vertebrata</taxon>
        <taxon>Euteleostomi</taxon>
        <taxon>Actinopterygii</taxon>
        <taxon>Neopterygii</taxon>
        <taxon>Teleostei</taxon>
        <taxon>Neoteleostei</taxon>
        <taxon>Acanthomorphata</taxon>
        <taxon>Eupercaria</taxon>
        <taxon>Perciformes</taxon>
        <taxon>Cottioidei</taxon>
        <taxon>Cottales</taxon>
        <taxon>Liparidae</taxon>
        <taxon>Liparis</taxon>
    </lineage>
</organism>
<accession>A0A4Z2I1U6</accession>
<dbReference type="EMBL" id="SRLO01000144">
    <property type="protein sequence ID" value="TNN71908.1"/>
    <property type="molecule type" value="Genomic_DNA"/>
</dbReference>